<evidence type="ECO:0000256" key="2">
    <source>
        <dbReference type="ARBA" id="ARBA00004642"/>
    </source>
</evidence>
<dbReference type="SMART" id="SM00504">
    <property type="entry name" value="Ubox"/>
    <property type="match status" value="1"/>
</dbReference>
<feature type="domain" description="U-box" evidence="20">
    <location>
        <begin position="1"/>
        <end position="74"/>
    </location>
</feature>
<comment type="function">
    <text evidence="18">Ubiquitin-protein ligase which is mainly involved pre-mRNA splicing and DNA repair. Required for pre-mRNA splicing as component of the spliceosome.</text>
</comment>
<evidence type="ECO:0000256" key="12">
    <source>
        <dbReference type="ARBA" id="ARBA00022763"/>
    </source>
</evidence>
<dbReference type="Pfam" id="PF00400">
    <property type="entry name" value="WD40"/>
    <property type="match status" value="5"/>
</dbReference>
<dbReference type="PROSITE" id="PS50294">
    <property type="entry name" value="WD_REPEATS_REGION"/>
    <property type="match status" value="3"/>
</dbReference>
<reference evidence="21" key="1">
    <citation type="submission" date="2022-12" db="EMBL/GenBank/DDBJ databases">
        <authorList>
            <person name="Webb A."/>
        </authorList>
    </citation>
    <scope>NUCLEOTIDE SEQUENCE</scope>
    <source>
        <strain evidence="21">Hp1</strain>
    </source>
</reference>
<evidence type="ECO:0000256" key="3">
    <source>
        <dbReference type="ARBA" id="ARBA00004906"/>
    </source>
</evidence>
<dbReference type="InterPro" id="IPR055340">
    <property type="entry name" value="RING-Ubox_PRP19"/>
</dbReference>
<dbReference type="GO" id="GO:0000398">
    <property type="term" value="P:mRNA splicing, via spliceosome"/>
    <property type="evidence" value="ECO:0007669"/>
    <property type="project" value="InterPro"/>
</dbReference>
<dbReference type="GO" id="GO:0061630">
    <property type="term" value="F:ubiquitin protein ligase activity"/>
    <property type="evidence" value="ECO:0007669"/>
    <property type="project" value="UniProtKB-UniRule"/>
</dbReference>
<keyword evidence="16 18" id="KW-0539">Nucleus</keyword>
<keyword evidence="7 17" id="KW-0853">WD repeat</keyword>
<dbReference type="Gene3D" id="2.130.10.10">
    <property type="entry name" value="YVTN repeat-like/Quinoprotein amine dehydrogenase"/>
    <property type="match status" value="1"/>
</dbReference>
<dbReference type="InterPro" id="IPR036322">
    <property type="entry name" value="WD40_repeat_dom_sf"/>
</dbReference>
<comment type="subunit">
    <text evidence="18">Homotetramer.</text>
</comment>
<feature type="repeat" description="WD" evidence="17">
    <location>
        <begin position="501"/>
        <end position="533"/>
    </location>
</feature>
<evidence type="ECO:0000256" key="13">
    <source>
        <dbReference type="ARBA" id="ARBA00022786"/>
    </source>
</evidence>
<evidence type="ECO:0000256" key="4">
    <source>
        <dbReference type="ARBA" id="ARBA00006388"/>
    </source>
</evidence>
<dbReference type="Proteomes" id="UP001162031">
    <property type="component" value="Unassembled WGS sequence"/>
</dbReference>
<dbReference type="PROSITE" id="PS00678">
    <property type="entry name" value="WD_REPEATS_1"/>
    <property type="match status" value="1"/>
</dbReference>
<dbReference type="InterPro" id="IPR001680">
    <property type="entry name" value="WD40_rpt"/>
</dbReference>
<evidence type="ECO:0000256" key="14">
    <source>
        <dbReference type="ARBA" id="ARBA00023187"/>
    </source>
</evidence>
<evidence type="ECO:0000256" key="5">
    <source>
        <dbReference type="ARBA" id="ARBA00012483"/>
    </source>
</evidence>
<dbReference type="AlphaFoldDB" id="A0AAV0U9N4"/>
<evidence type="ECO:0000256" key="9">
    <source>
        <dbReference type="ARBA" id="ARBA00022679"/>
    </source>
</evidence>
<protein>
    <recommendedName>
        <fullName evidence="6 18">Pre-mRNA-processing factor 19</fullName>
        <ecNumber evidence="5 18">2.3.2.27</ecNumber>
    </recommendedName>
</protein>
<dbReference type="CDD" id="cd00200">
    <property type="entry name" value="WD40"/>
    <property type="match status" value="1"/>
</dbReference>
<accession>A0AAV0U9N4</accession>
<organism evidence="21 22">
    <name type="scientific">Hyaloperonospora brassicae</name>
    <name type="common">Brassica downy mildew</name>
    <name type="synonym">Peronospora brassicae</name>
    <dbReference type="NCBI Taxonomy" id="162125"/>
    <lineage>
        <taxon>Eukaryota</taxon>
        <taxon>Sar</taxon>
        <taxon>Stramenopiles</taxon>
        <taxon>Oomycota</taxon>
        <taxon>Peronosporomycetes</taxon>
        <taxon>Peronosporales</taxon>
        <taxon>Peronosporaceae</taxon>
        <taxon>Hyaloperonospora</taxon>
    </lineage>
</organism>
<keyword evidence="22" id="KW-1185">Reference proteome</keyword>
<evidence type="ECO:0000259" key="20">
    <source>
        <dbReference type="PROSITE" id="PS51698"/>
    </source>
</evidence>
<comment type="catalytic activity">
    <reaction evidence="1 18">
        <text>S-ubiquitinyl-[E2 ubiquitin-conjugating enzyme]-L-cysteine + [acceptor protein]-L-lysine = [E2 ubiquitin-conjugating enzyme]-L-cysteine + N(6)-ubiquitinyl-[acceptor protein]-L-lysine.</text>
        <dbReference type="EC" id="2.3.2.27"/>
    </reaction>
</comment>
<evidence type="ECO:0000256" key="10">
    <source>
        <dbReference type="ARBA" id="ARBA00022728"/>
    </source>
</evidence>
<gene>
    <name evidence="21" type="ORF">HBR001_LOCUS5871</name>
</gene>
<proteinExistence type="inferred from homology"/>
<dbReference type="GO" id="GO:0005737">
    <property type="term" value="C:cytoplasm"/>
    <property type="evidence" value="ECO:0007669"/>
    <property type="project" value="TreeGrafter"/>
</dbReference>
<dbReference type="PANTHER" id="PTHR43995">
    <property type="entry name" value="PRE-MRNA-PROCESSING FACTOR 19"/>
    <property type="match status" value="1"/>
</dbReference>
<evidence type="ECO:0000256" key="17">
    <source>
        <dbReference type="PROSITE-ProRule" id="PRU00221"/>
    </source>
</evidence>
<dbReference type="SUPFAM" id="SSF50978">
    <property type="entry name" value="WD40 repeat-like"/>
    <property type="match status" value="1"/>
</dbReference>
<dbReference type="GO" id="GO:0070534">
    <property type="term" value="P:protein K63-linked ubiquitination"/>
    <property type="evidence" value="ECO:0007669"/>
    <property type="project" value="UniProtKB-UniRule"/>
</dbReference>
<dbReference type="InterPro" id="IPR003613">
    <property type="entry name" value="Ubox_domain"/>
</dbReference>
<evidence type="ECO:0000313" key="22">
    <source>
        <dbReference type="Proteomes" id="UP001162031"/>
    </source>
</evidence>
<evidence type="ECO:0000256" key="7">
    <source>
        <dbReference type="ARBA" id="ARBA00022574"/>
    </source>
</evidence>
<keyword evidence="15 18" id="KW-0234">DNA repair</keyword>
<dbReference type="GO" id="GO:0071006">
    <property type="term" value="C:U2-type catalytic step 1 spliceosome"/>
    <property type="evidence" value="ECO:0007669"/>
    <property type="project" value="TreeGrafter"/>
</dbReference>
<dbReference type="PROSITE" id="PS51698">
    <property type="entry name" value="U_BOX"/>
    <property type="match status" value="1"/>
</dbReference>
<keyword evidence="13 18" id="KW-0833">Ubl conjugation pathway</keyword>
<dbReference type="EMBL" id="CANTFL010001204">
    <property type="protein sequence ID" value="CAI5733526.1"/>
    <property type="molecule type" value="Genomic_DNA"/>
</dbReference>
<dbReference type="PROSITE" id="PS50082">
    <property type="entry name" value="WD_REPEATS_2"/>
    <property type="match status" value="4"/>
</dbReference>
<name>A0AAV0U9N4_HYABA</name>
<keyword evidence="12 18" id="KW-0227">DNA damage</keyword>
<evidence type="ECO:0000256" key="1">
    <source>
        <dbReference type="ARBA" id="ARBA00000900"/>
    </source>
</evidence>
<evidence type="ECO:0000256" key="8">
    <source>
        <dbReference type="ARBA" id="ARBA00022664"/>
    </source>
</evidence>
<dbReference type="InterPro" id="IPR015943">
    <property type="entry name" value="WD40/YVTN_repeat-like_dom_sf"/>
</dbReference>
<dbReference type="InterPro" id="IPR020472">
    <property type="entry name" value="WD40_PAC1"/>
</dbReference>
<evidence type="ECO:0000256" key="6">
    <source>
        <dbReference type="ARBA" id="ARBA00015618"/>
    </source>
</evidence>
<dbReference type="GO" id="GO:0005654">
    <property type="term" value="C:nucleoplasm"/>
    <property type="evidence" value="ECO:0007669"/>
    <property type="project" value="UniProtKB-SubCell"/>
</dbReference>
<evidence type="ECO:0000256" key="15">
    <source>
        <dbReference type="ARBA" id="ARBA00023204"/>
    </source>
</evidence>
<dbReference type="InterPro" id="IPR013083">
    <property type="entry name" value="Znf_RING/FYVE/PHD"/>
</dbReference>
<dbReference type="PRINTS" id="PR00320">
    <property type="entry name" value="GPROTEINBRPT"/>
</dbReference>
<feature type="repeat" description="WD" evidence="17">
    <location>
        <begin position="407"/>
        <end position="448"/>
    </location>
</feature>
<feature type="repeat" description="WD" evidence="17">
    <location>
        <begin position="311"/>
        <end position="352"/>
    </location>
</feature>
<keyword evidence="11" id="KW-0677">Repeat</keyword>
<dbReference type="GO" id="GO:0006281">
    <property type="term" value="P:DNA repair"/>
    <property type="evidence" value="ECO:0007669"/>
    <property type="project" value="UniProtKB-KW"/>
</dbReference>
<keyword evidence="14 18" id="KW-0508">mRNA splicing</keyword>
<dbReference type="GO" id="GO:0000974">
    <property type="term" value="C:Prp19 complex"/>
    <property type="evidence" value="ECO:0007669"/>
    <property type="project" value="UniProtKB-UniRule"/>
</dbReference>
<evidence type="ECO:0000313" key="21">
    <source>
        <dbReference type="EMBL" id="CAI5733526.1"/>
    </source>
</evidence>
<evidence type="ECO:0000256" key="19">
    <source>
        <dbReference type="SAM" id="MobiDB-lite"/>
    </source>
</evidence>
<sequence>MLCSLSGQVPVEPVVSLKSGHVFEKRLLLKYLEQNQRRCPITSEELDAERDLLALQTATLKTSRTTPTAAILSPEASSVPQLLTTFQNEWDAVMLETFTLKQHLEQTRQELSHALYQHDAACRVIARLNADTATLRQQVAHLTTSQSRSNDGNMDGSSATSTAARAHPSATLAPDVLTAIEATQKQLATRRKAFKKTDGPQRASLLSGLPNWRLASSHTLHDADKSGVTCVAIDPKRPTRVATGGVDKRVQLFDTHAQQLRATLAGHGKKVSDVAFHPTAELVVTASHDKTLKLWTAAASADEAYRVGHTLDGFDDAVTSVSVHPTGDYVLSGALDATWAIHDVRQGHLLSRYALSGALARPGATVASKDATRCARFHPDGGIFGTAAASKVVQMWAVNTLSNVVTLTGHAAPVAALCFSENGYYLASGSDDGVVKFWDLRKATSFLELDLKQMGPDTLELGSIHALSFDASGSHLAVASAQTVQVLKEVSKNGWEVVKSFSEHKAAVTGVQFAPDSTFLASTSMDRSLKLYR</sequence>
<comment type="pathway">
    <text evidence="3 18">Protein modification; protein ubiquitination.</text>
</comment>
<feature type="region of interest" description="Disordered" evidence="19">
    <location>
        <begin position="142"/>
        <end position="170"/>
    </location>
</feature>
<feature type="repeat" description="WD" evidence="17">
    <location>
        <begin position="264"/>
        <end position="295"/>
    </location>
</feature>
<keyword evidence="8 18" id="KW-0507">mRNA processing</keyword>
<dbReference type="FunFam" id="3.30.40.10:FF:000027">
    <property type="entry name" value="Pre-mRNA-processing factor 19, putative"/>
    <property type="match status" value="1"/>
</dbReference>
<dbReference type="Gene3D" id="3.30.40.10">
    <property type="entry name" value="Zinc/RING finger domain, C3HC4 (zinc finger)"/>
    <property type="match status" value="1"/>
</dbReference>
<dbReference type="InterPro" id="IPR019775">
    <property type="entry name" value="WD40_repeat_CS"/>
</dbReference>
<dbReference type="SUPFAM" id="SSF57850">
    <property type="entry name" value="RING/U-box"/>
    <property type="match status" value="1"/>
</dbReference>
<evidence type="ECO:0000256" key="18">
    <source>
        <dbReference type="RuleBase" id="RU367101"/>
    </source>
</evidence>
<evidence type="ECO:0000256" key="11">
    <source>
        <dbReference type="ARBA" id="ARBA00022737"/>
    </source>
</evidence>
<dbReference type="PANTHER" id="PTHR43995:SF1">
    <property type="entry name" value="PRE-MRNA-PROCESSING FACTOR 19"/>
    <property type="match status" value="1"/>
</dbReference>
<feature type="compositionally biased region" description="Polar residues" evidence="19">
    <location>
        <begin position="142"/>
        <end position="163"/>
    </location>
</feature>
<comment type="subcellular location">
    <subcellularLocation>
        <location evidence="2">Nucleus</location>
        <location evidence="2">Nucleoplasm</location>
    </subcellularLocation>
</comment>
<keyword evidence="10 18" id="KW-0747">Spliceosome</keyword>
<dbReference type="SMART" id="SM00320">
    <property type="entry name" value="WD40"/>
    <property type="match status" value="7"/>
</dbReference>
<keyword evidence="9 18" id="KW-0808">Transferase</keyword>
<evidence type="ECO:0000256" key="16">
    <source>
        <dbReference type="ARBA" id="ARBA00023242"/>
    </source>
</evidence>
<dbReference type="CDD" id="cd16656">
    <property type="entry name" value="RING-Ubox_PRP19"/>
    <property type="match status" value="1"/>
</dbReference>
<comment type="similarity">
    <text evidence="4 18">Belongs to the WD repeat PRP19 family.</text>
</comment>
<dbReference type="InterPro" id="IPR038959">
    <property type="entry name" value="Prp19"/>
</dbReference>
<dbReference type="InterPro" id="IPR013915">
    <property type="entry name" value="Prp19_cc"/>
</dbReference>
<dbReference type="Pfam" id="PF08606">
    <property type="entry name" value="Prp19"/>
    <property type="match status" value="1"/>
</dbReference>
<comment type="caution">
    <text evidence="21">The sequence shown here is derived from an EMBL/GenBank/DDBJ whole genome shotgun (WGS) entry which is preliminary data.</text>
</comment>
<dbReference type="EC" id="2.3.2.27" evidence="5 18"/>